<keyword evidence="9" id="KW-1185">Reference proteome</keyword>
<gene>
    <name evidence="8" type="ORF">CLV71_119106</name>
</gene>
<name>A0A4R7UZT6_9PSEU</name>
<reference evidence="8 9" key="1">
    <citation type="submission" date="2019-03" db="EMBL/GenBank/DDBJ databases">
        <title>Genomic Encyclopedia of Archaeal and Bacterial Type Strains, Phase II (KMG-II): from individual species to whole genera.</title>
        <authorList>
            <person name="Goeker M."/>
        </authorList>
    </citation>
    <scope>NUCLEOTIDE SEQUENCE [LARGE SCALE GENOMIC DNA]</scope>
    <source>
        <strain evidence="8 9">DSM 45499</strain>
    </source>
</reference>
<proteinExistence type="inferred from homology"/>
<keyword evidence="6" id="KW-0046">Antibiotic resistance</keyword>
<dbReference type="Proteomes" id="UP000294927">
    <property type="component" value="Unassembled WGS sequence"/>
</dbReference>
<comment type="caution">
    <text evidence="8">The sequence shown here is derived from an EMBL/GenBank/DDBJ whole genome shotgun (WGS) entry which is preliminary data.</text>
</comment>
<keyword evidence="4" id="KW-0547">Nucleotide-binding</keyword>
<dbReference type="Pfam" id="PF00005">
    <property type="entry name" value="ABC_tran"/>
    <property type="match status" value="1"/>
</dbReference>
<evidence type="ECO:0000256" key="3">
    <source>
        <dbReference type="ARBA" id="ARBA00022448"/>
    </source>
</evidence>
<comment type="similarity">
    <text evidence="2">Belongs to the ABC transporter superfamily.</text>
</comment>
<dbReference type="PANTHER" id="PTHR42711:SF5">
    <property type="entry name" value="ABC TRANSPORTER ATP-BINDING PROTEIN NATA"/>
    <property type="match status" value="1"/>
</dbReference>
<dbReference type="PROSITE" id="PS50893">
    <property type="entry name" value="ABC_TRANSPORTER_2"/>
    <property type="match status" value="1"/>
</dbReference>
<dbReference type="GO" id="GO:0005886">
    <property type="term" value="C:plasma membrane"/>
    <property type="evidence" value="ECO:0007669"/>
    <property type="project" value="UniProtKB-SubCell"/>
</dbReference>
<evidence type="ECO:0000256" key="5">
    <source>
        <dbReference type="ARBA" id="ARBA00022840"/>
    </source>
</evidence>
<accession>A0A4R7UZT6</accession>
<dbReference type="SUPFAM" id="SSF52540">
    <property type="entry name" value="P-loop containing nucleoside triphosphate hydrolases"/>
    <property type="match status" value="1"/>
</dbReference>
<protein>
    <submittedName>
        <fullName evidence="8">ABC-2 type transport system ATP-binding protein</fullName>
    </submittedName>
</protein>
<dbReference type="GO" id="GO:0016887">
    <property type="term" value="F:ATP hydrolysis activity"/>
    <property type="evidence" value="ECO:0007669"/>
    <property type="project" value="InterPro"/>
</dbReference>
<keyword evidence="3" id="KW-0813">Transport</keyword>
<dbReference type="InterPro" id="IPR003439">
    <property type="entry name" value="ABC_transporter-like_ATP-bd"/>
</dbReference>
<dbReference type="PANTHER" id="PTHR42711">
    <property type="entry name" value="ABC TRANSPORTER ATP-BINDING PROTEIN"/>
    <property type="match status" value="1"/>
</dbReference>
<dbReference type="EMBL" id="SOCP01000019">
    <property type="protein sequence ID" value="TDV41784.1"/>
    <property type="molecule type" value="Genomic_DNA"/>
</dbReference>
<dbReference type="InterPro" id="IPR027417">
    <property type="entry name" value="P-loop_NTPase"/>
</dbReference>
<organism evidence="8 9">
    <name type="scientific">Actinophytocola oryzae</name>
    <dbReference type="NCBI Taxonomy" id="502181"/>
    <lineage>
        <taxon>Bacteria</taxon>
        <taxon>Bacillati</taxon>
        <taxon>Actinomycetota</taxon>
        <taxon>Actinomycetes</taxon>
        <taxon>Pseudonocardiales</taxon>
        <taxon>Pseudonocardiaceae</taxon>
    </lineage>
</organism>
<dbReference type="InterPro" id="IPR050763">
    <property type="entry name" value="ABC_transporter_ATP-binding"/>
</dbReference>
<dbReference type="AlphaFoldDB" id="A0A4R7UZT6"/>
<dbReference type="GO" id="GO:0005524">
    <property type="term" value="F:ATP binding"/>
    <property type="evidence" value="ECO:0007669"/>
    <property type="project" value="UniProtKB-KW"/>
</dbReference>
<dbReference type="Pfam" id="PF13732">
    <property type="entry name" value="DrrA1-3_C"/>
    <property type="match status" value="1"/>
</dbReference>
<evidence type="ECO:0000256" key="6">
    <source>
        <dbReference type="ARBA" id="ARBA00023251"/>
    </source>
</evidence>
<feature type="domain" description="ABC transporter" evidence="7">
    <location>
        <begin position="2"/>
        <end position="218"/>
    </location>
</feature>
<evidence type="ECO:0000256" key="2">
    <source>
        <dbReference type="ARBA" id="ARBA00005417"/>
    </source>
</evidence>
<evidence type="ECO:0000259" key="7">
    <source>
        <dbReference type="PROSITE" id="PS50893"/>
    </source>
</evidence>
<dbReference type="Gene3D" id="3.40.50.300">
    <property type="entry name" value="P-loop containing nucleotide triphosphate hydrolases"/>
    <property type="match status" value="1"/>
</dbReference>
<sequence>MLELDRVAKRFGDVVACADVSLTVRYGEVHAVAGGGKTTVARIAAGVLTPDDGAVRRSGERLGYLPASRGLYPRMKVLDQLEYLAALHGLDASSALRSAELWAARFGLRAVRFDRVRQLPAEDQRRLWLAAAFVGAPDVLVLDEPFDGLDPETAEAVVTVVREFATAGAAVLLATDEPSVVEGLCDRATLLHNGRVVTEGAVSELRAAARVELEVSAPSAPPDWADGLPGVSILSVHNGHFRLALTDGADDQAVLAAAMAAGPVRSFTVVRTGLAELFRDVVGAP</sequence>
<dbReference type="InterPro" id="IPR025302">
    <property type="entry name" value="DrrA1/2-like_C"/>
</dbReference>
<comment type="subcellular location">
    <subcellularLocation>
        <location evidence="1">Cell membrane</location>
        <topology evidence="1">Peripheral membrane protein</topology>
    </subcellularLocation>
</comment>
<dbReference type="GO" id="GO:0046677">
    <property type="term" value="P:response to antibiotic"/>
    <property type="evidence" value="ECO:0007669"/>
    <property type="project" value="UniProtKB-KW"/>
</dbReference>
<keyword evidence="5 8" id="KW-0067">ATP-binding</keyword>
<evidence type="ECO:0000256" key="1">
    <source>
        <dbReference type="ARBA" id="ARBA00004202"/>
    </source>
</evidence>
<evidence type="ECO:0000313" key="8">
    <source>
        <dbReference type="EMBL" id="TDV41784.1"/>
    </source>
</evidence>
<dbReference type="RefSeq" id="WP_208297941.1">
    <property type="nucleotide sequence ID" value="NZ_SOCP01000019.1"/>
</dbReference>
<evidence type="ECO:0000256" key="4">
    <source>
        <dbReference type="ARBA" id="ARBA00022741"/>
    </source>
</evidence>
<evidence type="ECO:0000313" key="9">
    <source>
        <dbReference type="Proteomes" id="UP000294927"/>
    </source>
</evidence>